<dbReference type="PANTHER" id="PTHR39956:SF1">
    <property type="entry name" value="GH09530P-RELATED"/>
    <property type="match status" value="1"/>
</dbReference>
<feature type="chain" id="PRO_5041979388" evidence="2">
    <location>
        <begin position="24"/>
        <end position="386"/>
    </location>
</feature>
<evidence type="ECO:0000313" key="3">
    <source>
        <dbReference type="EMBL" id="KAK3860813.1"/>
    </source>
</evidence>
<evidence type="ECO:0000256" key="2">
    <source>
        <dbReference type="SAM" id="SignalP"/>
    </source>
</evidence>
<sequence length="386" mass="42531">MVTGGVCCVVALIFSIAISTTLSTTAPPTPHPDEGVASEEGVVGMMKRLPGPPPQMSALRYLLMAMSNSSPRYTHPQLLNRGVRRMGSEFLGKRASPSPLSPYQGQEEDEHQEEEDEDCAHDELCDNHHSTEDEDLKKEHLSFTGQFDYNGEDSLQESREAASDHATVTFPAAKTKRMMMGSVHPWDSADFSSFFPIYLPRDVASDFLRKRMGSEFLGKRAMGSEFLGKRAMGSEFLGKRAMGSEFLGKRAMGSEFLGKRAMGSEFLGKRAMGSEFLGKRAMGSEFLGKRAMGSEFLGKRAMGSEFLGKRAMGSEFLGKRAMGSEFLGKRAMGSEFLGKRAMGSEFLDPRGYGTLRYSEAKQTKLPSSSTDYTSRKQYLQSYSKAP</sequence>
<keyword evidence="2" id="KW-0732">Signal</keyword>
<evidence type="ECO:0000313" key="4">
    <source>
        <dbReference type="Proteomes" id="UP001286313"/>
    </source>
</evidence>
<keyword evidence="4" id="KW-1185">Reference proteome</keyword>
<evidence type="ECO:0000256" key="1">
    <source>
        <dbReference type="SAM" id="MobiDB-lite"/>
    </source>
</evidence>
<dbReference type="Proteomes" id="UP001286313">
    <property type="component" value="Unassembled WGS sequence"/>
</dbReference>
<dbReference type="PANTHER" id="PTHR39956">
    <property type="entry name" value="GH09530P-RELATED"/>
    <property type="match status" value="1"/>
</dbReference>
<feature type="compositionally biased region" description="Basic and acidic residues" evidence="1">
    <location>
        <begin position="121"/>
        <end position="137"/>
    </location>
</feature>
<feature type="compositionally biased region" description="Acidic residues" evidence="1">
    <location>
        <begin position="106"/>
        <end position="120"/>
    </location>
</feature>
<comment type="caution">
    <text evidence="3">The sequence shown here is derived from an EMBL/GenBank/DDBJ whole genome shotgun (WGS) entry which is preliminary data.</text>
</comment>
<organism evidence="3 4">
    <name type="scientific">Petrolisthes cinctipes</name>
    <name type="common">Flat porcelain crab</name>
    <dbReference type="NCBI Taxonomy" id="88211"/>
    <lineage>
        <taxon>Eukaryota</taxon>
        <taxon>Metazoa</taxon>
        <taxon>Ecdysozoa</taxon>
        <taxon>Arthropoda</taxon>
        <taxon>Crustacea</taxon>
        <taxon>Multicrustacea</taxon>
        <taxon>Malacostraca</taxon>
        <taxon>Eumalacostraca</taxon>
        <taxon>Eucarida</taxon>
        <taxon>Decapoda</taxon>
        <taxon>Pleocyemata</taxon>
        <taxon>Anomura</taxon>
        <taxon>Galatheoidea</taxon>
        <taxon>Porcellanidae</taxon>
        <taxon>Petrolisthes</taxon>
    </lineage>
</organism>
<protein>
    <submittedName>
        <fullName evidence="3">Uncharacterized protein</fullName>
    </submittedName>
</protein>
<feature type="region of interest" description="Disordered" evidence="1">
    <location>
        <begin position="91"/>
        <end position="137"/>
    </location>
</feature>
<accession>A0AAE1K1X6</accession>
<proteinExistence type="predicted"/>
<feature type="region of interest" description="Disordered" evidence="1">
    <location>
        <begin position="358"/>
        <end position="386"/>
    </location>
</feature>
<gene>
    <name evidence="3" type="ORF">Pcinc_033153</name>
</gene>
<reference evidence="3" key="1">
    <citation type="submission" date="2023-10" db="EMBL/GenBank/DDBJ databases">
        <title>Genome assemblies of two species of porcelain crab, Petrolisthes cinctipes and Petrolisthes manimaculis (Anomura: Porcellanidae).</title>
        <authorList>
            <person name="Angst P."/>
        </authorList>
    </citation>
    <scope>NUCLEOTIDE SEQUENCE</scope>
    <source>
        <strain evidence="3">PB745_01</strain>
        <tissue evidence="3">Gill</tissue>
    </source>
</reference>
<feature type="compositionally biased region" description="Polar residues" evidence="1">
    <location>
        <begin position="364"/>
        <end position="386"/>
    </location>
</feature>
<dbReference type="SUPFAM" id="SSF141571">
    <property type="entry name" value="Pentapeptide repeat-like"/>
    <property type="match status" value="1"/>
</dbReference>
<name>A0AAE1K1X6_PETCI</name>
<feature type="signal peptide" evidence="2">
    <location>
        <begin position="1"/>
        <end position="23"/>
    </location>
</feature>
<dbReference type="AlphaFoldDB" id="A0AAE1K1X6"/>
<dbReference type="EMBL" id="JAWQEG010004626">
    <property type="protein sequence ID" value="KAK3860813.1"/>
    <property type="molecule type" value="Genomic_DNA"/>
</dbReference>